<accession>A0A084VYS5</accession>
<evidence type="ECO:0000313" key="3">
    <source>
        <dbReference type="Proteomes" id="UP000030765"/>
    </source>
</evidence>
<evidence type="ECO:0000313" key="2">
    <source>
        <dbReference type="EnsemblMetazoa" id="ASIC010887-PA"/>
    </source>
</evidence>
<dbReference type="EnsemblMetazoa" id="ASIC010887-RA">
    <property type="protein sequence ID" value="ASIC010887-PA"/>
    <property type="gene ID" value="ASIC010887"/>
</dbReference>
<reference evidence="2" key="2">
    <citation type="submission" date="2020-05" db="UniProtKB">
        <authorList>
            <consortium name="EnsemblMetazoa"/>
        </authorList>
    </citation>
    <scope>IDENTIFICATION</scope>
</reference>
<dbReference type="EMBL" id="KE525233">
    <property type="protein sequence ID" value="KFB43119.1"/>
    <property type="molecule type" value="Genomic_DNA"/>
</dbReference>
<name>A0A084VYS5_ANOSI</name>
<keyword evidence="3" id="KW-1185">Reference proteome</keyword>
<reference evidence="1 3" key="1">
    <citation type="journal article" date="2014" name="BMC Genomics">
        <title>Genome sequence of Anopheles sinensis provides insight into genetics basis of mosquito competence for malaria parasites.</title>
        <authorList>
            <person name="Zhou D."/>
            <person name="Zhang D."/>
            <person name="Ding G."/>
            <person name="Shi L."/>
            <person name="Hou Q."/>
            <person name="Ye Y."/>
            <person name="Xu Y."/>
            <person name="Zhou H."/>
            <person name="Xiong C."/>
            <person name="Li S."/>
            <person name="Yu J."/>
            <person name="Hong S."/>
            <person name="Yu X."/>
            <person name="Zou P."/>
            <person name="Chen C."/>
            <person name="Chang X."/>
            <person name="Wang W."/>
            <person name="Lv Y."/>
            <person name="Sun Y."/>
            <person name="Ma L."/>
            <person name="Shen B."/>
            <person name="Zhu C."/>
        </authorList>
    </citation>
    <scope>NUCLEOTIDE SEQUENCE [LARGE SCALE GENOMIC DNA]</scope>
</reference>
<gene>
    <name evidence="1" type="ORF">ZHAS_00010887</name>
</gene>
<dbReference type="VEuPathDB" id="VectorBase:ASIC010887"/>
<evidence type="ECO:0000313" key="1">
    <source>
        <dbReference type="EMBL" id="KFB43119.1"/>
    </source>
</evidence>
<dbReference type="Proteomes" id="UP000030765">
    <property type="component" value="Unassembled WGS sequence"/>
</dbReference>
<sequence>MLARDYGDIFLRVLTLVRPNPDMSPLSNLVPVRFSFLLAGADQHSVAAGNLAEEVGTPTVE</sequence>
<dbReference type="EMBL" id="ATLV01018437">
    <property type="status" value="NOT_ANNOTATED_CDS"/>
    <property type="molecule type" value="Genomic_DNA"/>
</dbReference>
<organism evidence="1">
    <name type="scientific">Anopheles sinensis</name>
    <name type="common">Mosquito</name>
    <dbReference type="NCBI Taxonomy" id="74873"/>
    <lineage>
        <taxon>Eukaryota</taxon>
        <taxon>Metazoa</taxon>
        <taxon>Ecdysozoa</taxon>
        <taxon>Arthropoda</taxon>
        <taxon>Hexapoda</taxon>
        <taxon>Insecta</taxon>
        <taxon>Pterygota</taxon>
        <taxon>Neoptera</taxon>
        <taxon>Endopterygota</taxon>
        <taxon>Diptera</taxon>
        <taxon>Nematocera</taxon>
        <taxon>Culicoidea</taxon>
        <taxon>Culicidae</taxon>
        <taxon>Anophelinae</taxon>
        <taxon>Anopheles</taxon>
    </lineage>
</organism>
<protein>
    <submittedName>
        <fullName evidence="1 2">Uncharacterized protein</fullName>
    </submittedName>
</protein>
<proteinExistence type="predicted"/>
<dbReference type="AlphaFoldDB" id="A0A084VYS5"/>